<keyword evidence="2" id="KW-0326">Glycosidase</keyword>
<dbReference type="InterPro" id="IPR001910">
    <property type="entry name" value="Inosine/uridine_hydrolase_dom"/>
</dbReference>
<proteinExistence type="predicted"/>
<dbReference type="Proteomes" id="UP000065220">
    <property type="component" value="Chromosome"/>
</dbReference>
<protein>
    <submittedName>
        <fullName evidence="4">Nucleoside hydrolase</fullName>
    </submittedName>
</protein>
<dbReference type="RefSeq" id="WP_067940975.1">
    <property type="nucleotide sequence ID" value="NZ_CP014228.1"/>
</dbReference>
<dbReference type="GO" id="GO:0006152">
    <property type="term" value="P:purine nucleoside catabolic process"/>
    <property type="evidence" value="ECO:0007669"/>
    <property type="project" value="TreeGrafter"/>
</dbReference>
<dbReference type="Gene3D" id="3.90.245.10">
    <property type="entry name" value="Ribonucleoside hydrolase-like"/>
    <property type="match status" value="1"/>
</dbReference>
<dbReference type="OrthoDB" id="9797882at2"/>
<dbReference type="PANTHER" id="PTHR12304:SF4">
    <property type="entry name" value="URIDINE NUCLEOSIDASE"/>
    <property type="match status" value="1"/>
</dbReference>
<evidence type="ECO:0000313" key="4">
    <source>
        <dbReference type="EMBL" id="AMD86882.1"/>
    </source>
</evidence>
<evidence type="ECO:0000313" key="5">
    <source>
        <dbReference type="Proteomes" id="UP000065220"/>
    </source>
</evidence>
<dbReference type="GO" id="GO:0008477">
    <property type="term" value="F:purine nucleosidase activity"/>
    <property type="evidence" value="ECO:0007669"/>
    <property type="project" value="TreeGrafter"/>
</dbReference>
<evidence type="ECO:0000256" key="2">
    <source>
        <dbReference type="ARBA" id="ARBA00023295"/>
    </source>
</evidence>
<keyword evidence="1 4" id="KW-0378">Hydrolase</keyword>
<dbReference type="InterPro" id="IPR036452">
    <property type="entry name" value="Ribo_hydro-like"/>
</dbReference>
<accession>A0A0X8JE37</accession>
<dbReference type="SUPFAM" id="SSF53590">
    <property type="entry name" value="Nucleoside hydrolase"/>
    <property type="match status" value="1"/>
</dbReference>
<organism evidence="4 5">
    <name type="scientific">Actinomyces radicidentis</name>
    <dbReference type="NCBI Taxonomy" id="111015"/>
    <lineage>
        <taxon>Bacteria</taxon>
        <taxon>Bacillati</taxon>
        <taxon>Actinomycetota</taxon>
        <taxon>Actinomycetes</taxon>
        <taxon>Actinomycetales</taxon>
        <taxon>Actinomycetaceae</taxon>
        <taxon>Actinomyces</taxon>
    </lineage>
</organism>
<dbReference type="Pfam" id="PF01156">
    <property type="entry name" value="IU_nuc_hydro"/>
    <property type="match status" value="1"/>
</dbReference>
<dbReference type="EMBL" id="CP014228">
    <property type="protein sequence ID" value="AMD86882.1"/>
    <property type="molecule type" value="Genomic_DNA"/>
</dbReference>
<sequence>MTRKMILDLDTGIDDALAIAYAVASPEVELVGVTTTYGNVTVGTAARNTLAVLEALGAGDVPVHLGRSHSRTTTSFAPTDHAARIHGRNGLGEAAFPEPVGRPTDRDAVDVIIEAAHHWGEDLLYVPTGSSTNIAAALEADPSIRDLMGSITMMGGALTVEGNVSPFSEANISQDPEAADLLMRSGAPVVMVGLDVTHQTLLTKTETSAWRETGTEAGRLFAEMTDYYTDFESEAVGIPGCALHDPLAVAVAIDPGLVTLLPINMQVDLDGATRGRTIGRLDGLSDPVKSARVAVEVDAERFLGEFTRRVGGLLAR</sequence>
<dbReference type="CDD" id="cd02650">
    <property type="entry name" value="nuc_hydro_CaPnhB"/>
    <property type="match status" value="1"/>
</dbReference>
<name>A0A0X8JE37_ACTRD</name>
<reference evidence="5" key="1">
    <citation type="submission" date="2016-02" db="EMBL/GenBank/DDBJ databases">
        <authorList>
            <person name="Holder M.E."/>
            <person name="Ajami N.J."/>
            <person name="Petrosino J.F."/>
        </authorList>
    </citation>
    <scope>NUCLEOTIDE SEQUENCE [LARGE SCALE GENOMIC DNA]</scope>
    <source>
        <strain evidence="5">CCUG 36733</strain>
    </source>
</reference>
<dbReference type="KEGG" id="ard:AXF14_03815"/>
<dbReference type="GO" id="GO:0005829">
    <property type="term" value="C:cytosol"/>
    <property type="evidence" value="ECO:0007669"/>
    <property type="project" value="TreeGrafter"/>
</dbReference>
<dbReference type="InterPro" id="IPR023186">
    <property type="entry name" value="IUNH"/>
</dbReference>
<evidence type="ECO:0000256" key="1">
    <source>
        <dbReference type="ARBA" id="ARBA00022801"/>
    </source>
</evidence>
<evidence type="ECO:0000259" key="3">
    <source>
        <dbReference type="Pfam" id="PF01156"/>
    </source>
</evidence>
<dbReference type="STRING" id="111015.AXF14_03815"/>
<gene>
    <name evidence="4" type="ORF">AXF14_03815</name>
</gene>
<dbReference type="PANTHER" id="PTHR12304">
    <property type="entry name" value="INOSINE-URIDINE PREFERRING NUCLEOSIDE HYDROLASE"/>
    <property type="match status" value="1"/>
</dbReference>
<feature type="domain" description="Inosine/uridine-preferring nucleoside hydrolase" evidence="3">
    <location>
        <begin position="5"/>
        <end position="303"/>
    </location>
</feature>
<dbReference type="AlphaFoldDB" id="A0A0X8JE37"/>
<keyword evidence="5" id="KW-1185">Reference proteome</keyword>